<sequence>MNKLIFKQTIVVLVTAVVLYFSGFYLASNEGVESLLDAFMVMIFFITLFPFIFNFIKLVYRFLKTIYNLLIFKTEY</sequence>
<dbReference type="EMBL" id="FNUE01000002">
    <property type="protein sequence ID" value="SEE59407.1"/>
    <property type="molecule type" value="Genomic_DNA"/>
</dbReference>
<protein>
    <submittedName>
        <fullName evidence="2">Uncharacterized protein</fullName>
    </submittedName>
</protein>
<evidence type="ECO:0000313" key="2">
    <source>
        <dbReference type="EMBL" id="SEE59407.1"/>
    </source>
</evidence>
<organism evidence="2 3">
    <name type="scientific">Polaribacter dokdonensis DSW-5</name>
    <dbReference type="NCBI Taxonomy" id="1300348"/>
    <lineage>
        <taxon>Bacteria</taxon>
        <taxon>Pseudomonadati</taxon>
        <taxon>Bacteroidota</taxon>
        <taxon>Flavobacteriia</taxon>
        <taxon>Flavobacteriales</taxon>
        <taxon>Flavobacteriaceae</taxon>
    </lineage>
</organism>
<reference evidence="2 3" key="1">
    <citation type="submission" date="2016-10" db="EMBL/GenBank/DDBJ databases">
        <authorList>
            <person name="Varghese N."/>
            <person name="Submissions S."/>
        </authorList>
    </citation>
    <scope>NUCLEOTIDE SEQUENCE [LARGE SCALE GENOMIC DNA]</scope>
    <source>
        <strain evidence="2 3">DSW-5</strain>
    </source>
</reference>
<keyword evidence="1" id="KW-0472">Membrane</keyword>
<feature type="transmembrane region" description="Helical" evidence="1">
    <location>
        <begin position="39"/>
        <end position="60"/>
    </location>
</feature>
<evidence type="ECO:0000313" key="3">
    <source>
        <dbReference type="Proteomes" id="UP000183071"/>
    </source>
</evidence>
<keyword evidence="1" id="KW-1133">Transmembrane helix</keyword>
<keyword evidence="3" id="KW-1185">Reference proteome</keyword>
<name>A0A1H5K4L7_9FLAO</name>
<proteinExistence type="predicted"/>
<feature type="transmembrane region" description="Helical" evidence="1">
    <location>
        <begin position="9"/>
        <end position="27"/>
    </location>
</feature>
<gene>
    <name evidence="2" type="ORF">SAMN05444353_2597</name>
</gene>
<dbReference type="Proteomes" id="UP000183071">
    <property type="component" value="Unassembled WGS sequence"/>
</dbReference>
<keyword evidence="1" id="KW-0812">Transmembrane</keyword>
<accession>A0A1H5K4L7</accession>
<evidence type="ECO:0000256" key="1">
    <source>
        <dbReference type="SAM" id="Phobius"/>
    </source>
</evidence>
<comment type="caution">
    <text evidence="2">The sequence shown here is derived from an EMBL/GenBank/DDBJ whole genome shotgun (WGS) entry which is preliminary data.</text>
</comment>